<organism evidence="1 2">
    <name type="scientific">Dibothriocephalus latus</name>
    <name type="common">Fish tapeworm</name>
    <name type="synonym">Diphyllobothrium latum</name>
    <dbReference type="NCBI Taxonomy" id="60516"/>
    <lineage>
        <taxon>Eukaryota</taxon>
        <taxon>Metazoa</taxon>
        <taxon>Spiralia</taxon>
        <taxon>Lophotrochozoa</taxon>
        <taxon>Platyhelminthes</taxon>
        <taxon>Cestoda</taxon>
        <taxon>Eucestoda</taxon>
        <taxon>Diphyllobothriidea</taxon>
        <taxon>Diphyllobothriidae</taxon>
        <taxon>Dibothriocephalus</taxon>
    </lineage>
</organism>
<sequence>MCPGYAACQARSRVYEQKNRATTIDGAKVSAAMGLAPAMLLCSASCRMMTALCSSDRKCFRSSRNGWIRSVARSIFILAREPLPPPPSSVQS</sequence>
<gene>
    <name evidence="1" type="ORF">DILT_LOCUS17961</name>
</gene>
<name>A0A3P7P1W6_DIBLA</name>
<proteinExistence type="predicted"/>
<dbReference type="Proteomes" id="UP000281553">
    <property type="component" value="Unassembled WGS sequence"/>
</dbReference>
<reference evidence="1 2" key="1">
    <citation type="submission" date="2018-11" db="EMBL/GenBank/DDBJ databases">
        <authorList>
            <consortium name="Pathogen Informatics"/>
        </authorList>
    </citation>
    <scope>NUCLEOTIDE SEQUENCE [LARGE SCALE GENOMIC DNA]</scope>
</reference>
<evidence type="ECO:0000313" key="1">
    <source>
        <dbReference type="EMBL" id="VDN39637.1"/>
    </source>
</evidence>
<evidence type="ECO:0000313" key="2">
    <source>
        <dbReference type="Proteomes" id="UP000281553"/>
    </source>
</evidence>
<protein>
    <submittedName>
        <fullName evidence="1">Uncharacterized protein</fullName>
    </submittedName>
</protein>
<keyword evidence="2" id="KW-1185">Reference proteome</keyword>
<dbReference type="EMBL" id="UYRU01096127">
    <property type="protein sequence ID" value="VDN39637.1"/>
    <property type="molecule type" value="Genomic_DNA"/>
</dbReference>
<dbReference type="AlphaFoldDB" id="A0A3P7P1W6"/>
<accession>A0A3P7P1W6</accession>